<keyword evidence="3" id="KW-1185">Reference proteome</keyword>
<dbReference type="AlphaFoldDB" id="A0A067MHR1"/>
<feature type="region of interest" description="Disordered" evidence="1">
    <location>
        <begin position="91"/>
        <end position="112"/>
    </location>
</feature>
<protein>
    <submittedName>
        <fullName evidence="2">Uncharacterized protein</fullName>
    </submittedName>
</protein>
<gene>
    <name evidence="2" type="ORF">BOTBODRAFT_32728</name>
</gene>
<sequence length="112" mass="12816">MTVENHWKQLKRHYLHFLHRPRLDHAIFIICTQVVPDYMARARALEDAHRLGRAKGLTSFQTAFKISPPMQAPRPSCPATAYVVFQRDRSPSYSPAIPASTSPPYRSSGWLL</sequence>
<dbReference type="EMBL" id="KL198038">
    <property type="protein sequence ID" value="KDQ14255.1"/>
    <property type="molecule type" value="Genomic_DNA"/>
</dbReference>
<name>A0A067MHR1_BOTB1</name>
<dbReference type="HOGENOM" id="CLU_2145449_0_0_1"/>
<evidence type="ECO:0000256" key="1">
    <source>
        <dbReference type="SAM" id="MobiDB-lite"/>
    </source>
</evidence>
<reference evidence="3" key="1">
    <citation type="journal article" date="2014" name="Proc. Natl. Acad. Sci. U.S.A.">
        <title>Extensive sampling of basidiomycete genomes demonstrates inadequacy of the white-rot/brown-rot paradigm for wood decay fungi.</title>
        <authorList>
            <person name="Riley R."/>
            <person name="Salamov A.A."/>
            <person name="Brown D.W."/>
            <person name="Nagy L.G."/>
            <person name="Floudas D."/>
            <person name="Held B.W."/>
            <person name="Levasseur A."/>
            <person name="Lombard V."/>
            <person name="Morin E."/>
            <person name="Otillar R."/>
            <person name="Lindquist E.A."/>
            <person name="Sun H."/>
            <person name="LaButti K.M."/>
            <person name="Schmutz J."/>
            <person name="Jabbour D."/>
            <person name="Luo H."/>
            <person name="Baker S.E."/>
            <person name="Pisabarro A.G."/>
            <person name="Walton J.D."/>
            <person name="Blanchette R.A."/>
            <person name="Henrissat B."/>
            <person name="Martin F."/>
            <person name="Cullen D."/>
            <person name="Hibbett D.S."/>
            <person name="Grigoriev I.V."/>
        </authorList>
    </citation>
    <scope>NUCLEOTIDE SEQUENCE [LARGE SCALE GENOMIC DNA]</scope>
    <source>
        <strain evidence="3">FD-172 SS1</strain>
    </source>
</reference>
<dbReference type="Proteomes" id="UP000027195">
    <property type="component" value="Unassembled WGS sequence"/>
</dbReference>
<evidence type="ECO:0000313" key="3">
    <source>
        <dbReference type="Proteomes" id="UP000027195"/>
    </source>
</evidence>
<accession>A0A067MHR1</accession>
<organism evidence="2 3">
    <name type="scientific">Botryobasidium botryosum (strain FD-172 SS1)</name>
    <dbReference type="NCBI Taxonomy" id="930990"/>
    <lineage>
        <taxon>Eukaryota</taxon>
        <taxon>Fungi</taxon>
        <taxon>Dikarya</taxon>
        <taxon>Basidiomycota</taxon>
        <taxon>Agaricomycotina</taxon>
        <taxon>Agaricomycetes</taxon>
        <taxon>Cantharellales</taxon>
        <taxon>Botryobasidiaceae</taxon>
        <taxon>Botryobasidium</taxon>
    </lineage>
</organism>
<proteinExistence type="predicted"/>
<evidence type="ECO:0000313" key="2">
    <source>
        <dbReference type="EMBL" id="KDQ14255.1"/>
    </source>
</evidence>
<dbReference type="OrthoDB" id="3262412at2759"/>
<dbReference type="InParanoid" id="A0A067MHR1"/>